<reference evidence="2 3" key="1">
    <citation type="journal article" date="2021" name="Elife">
        <title>Chloroplast acquisition without the gene transfer in kleptoplastic sea slugs, Plakobranchus ocellatus.</title>
        <authorList>
            <person name="Maeda T."/>
            <person name="Takahashi S."/>
            <person name="Yoshida T."/>
            <person name="Shimamura S."/>
            <person name="Takaki Y."/>
            <person name="Nagai Y."/>
            <person name="Toyoda A."/>
            <person name="Suzuki Y."/>
            <person name="Arimoto A."/>
            <person name="Ishii H."/>
            <person name="Satoh N."/>
            <person name="Nishiyama T."/>
            <person name="Hasebe M."/>
            <person name="Maruyama T."/>
            <person name="Minagawa J."/>
            <person name="Obokata J."/>
            <person name="Shigenobu S."/>
        </authorList>
    </citation>
    <scope>NUCLEOTIDE SEQUENCE [LARGE SCALE GENOMIC DNA]</scope>
</reference>
<feature type="compositionally biased region" description="Basic and acidic residues" evidence="1">
    <location>
        <begin position="98"/>
        <end position="120"/>
    </location>
</feature>
<feature type="region of interest" description="Disordered" evidence="1">
    <location>
        <begin position="14"/>
        <end position="142"/>
    </location>
</feature>
<dbReference type="AlphaFoldDB" id="A0AAV4K1E0"/>
<proteinExistence type="predicted"/>
<protein>
    <recommendedName>
        <fullName evidence="4">PiggyBac transposable element-derived protein domain-containing protein</fullName>
    </recommendedName>
</protein>
<feature type="compositionally biased region" description="Acidic residues" evidence="1">
    <location>
        <begin position="21"/>
        <end position="40"/>
    </location>
</feature>
<feature type="compositionally biased region" description="Acidic residues" evidence="1">
    <location>
        <begin position="121"/>
        <end position="130"/>
    </location>
</feature>
<sequence length="198" mass="22396">MASRRMFTAAEVLESFFTPGSEDEDDGEIERIEEDEEGDNDVPCRSGNIEQEAAQSESSFNSTRSSTCRSNTVSPEDEDVDLNPNLPYGEESDSDMSDDAREKLEVEENAHLYDVETKEEADADPDQDLAEENRGWQKNTQGFPRVTRFTGVPGIKVPIPDDPQPLDIYKLFITDELIRSWKVSFNTISLFRSRSTKI</sequence>
<organism evidence="2 3">
    <name type="scientific">Elysia marginata</name>
    <dbReference type="NCBI Taxonomy" id="1093978"/>
    <lineage>
        <taxon>Eukaryota</taxon>
        <taxon>Metazoa</taxon>
        <taxon>Spiralia</taxon>
        <taxon>Lophotrochozoa</taxon>
        <taxon>Mollusca</taxon>
        <taxon>Gastropoda</taxon>
        <taxon>Heterobranchia</taxon>
        <taxon>Euthyneura</taxon>
        <taxon>Panpulmonata</taxon>
        <taxon>Sacoglossa</taxon>
        <taxon>Placobranchoidea</taxon>
        <taxon>Plakobranchidae</taxon>
        <taxon>Elysia</taxon>
    </lineage>
</organism>
<evidence type="ECO:0000313" key="3">
    <source>
        <dbReference type="Proteomes" id="UP000762676"/>
    </source>
</evidence>
<dbReference type="Proteomes" id="UP000762676">
    <property type="component" value="Unassembled WGS sequence"/>
</dbReference>
<evidence type="ECO:0008006" key="4">
    <source>
        <dbReference type="Google" id="ProtNLM"/>
    </source>
</evidence>
<keyword evidence="3" id="KW-1185">Reference proteome</keyword>
<name>A0AAV4K1E0_9GAST</name>
<feature type="compositionally biased region" description="Low complexity" evidence="1">
    <location>
        <begin position="56"/>
        <end position="74"/>
    </location>
</feature>
<gene>
    <name evidence="2" type="ORF">ElyMa_005233900</name>
</gene>
<evidence type="ECO:0000313" key="2">
    <source>
        <dbReference type="EMBL" id="GFS27012.1"/>
    </source>
</evidence>
<accession>A0AAV4K1E0</accession>
<evidence type="ECO:0000256" key="1">
    <source>
        <dbReference type="SAM" id="MobiDB-lite"/>
    </source>
</evidence>
<comment type="caution">
    <text evidence="2">The sequence shown here is derived from an EMBL/GenBank/DDBJ whole genome shotgun (WGS) entry which is preliminary data.</text>
</comment>
<dbReference type="EMBL" id="BMAT01010441">
    <property type="protein sequence ID" value="GFS27012.1"/>
    <property type="molecule type" value="Genomic_DNA"/>
</dbReference>